<accession>A0A318HP96</accession>
<dbReference type="EMBL" id="QJJU01000003">
    <property type="protein sequence ID" value="PXX11295.1"/>
    <property type="molecule type" value="Genomic_DNA"/>
</dbReference>
<name>A0A318HP96_9MYCO</name>
<comment type="caution">
    <text evidence="1">The sequence shown here is derived from an EMBL/GenBank/DDBJ whole genome shotgun (WGS) entry which is preliminary data.</text>
</comment>
<dbReference type="AlphaFoldDB" id="A0A318HP96"/>
<dbReference type="Proteomes" id="UP000247781">
    <property type="component" value="Unassembled WGS sequence"/>
</dbReference>
<sequence>MVNCRYCNRFRLTRLAGRGAWLLECGHTYLPLPSETQTWAAYTPDPRPAA</sequence>
<reference evidence="1 2" key="2">
    <citation type="submission" date="2018-06" db="EMBL/GenBank/DDBJ databases">
        <title>Sequencing of bacterial isolates from soil warming experiment in Harvard Forest, Massachusetts, USA.</title>
        <authorList>
            <person name="Deangelis K.PhD."/>
        </authorList>
    </citation>
    <scope>NUCLEOTIDE SEQUENCE [LARGE SCALE GENOMIC DNA]</scope>
    <source>
        <strain evidence="1 2">GAS496</strain>
    </source>
</reference>
<gene>
    <name evidence="1" type="ORF">C8E89_103384</name>
</gene>
<reference evidence="2" key="1">
    <citation type="submission" date="2018-05" db="EMBL/GenBank/DDBJ databases">
        <authorList>
            <person name="Deangelis K."/>
            <person name="Huntemann M."/>
            <person name="Clum A."/>
            <person name="Pillay M."/>
            <person name="Palaniappan K."/>
            <person name="Varghese N."/>
            <person name="Mikhailova N."/>
            <person name="Stamatis D."/>
            <person name="Reddy T."/>
            <person name="Daum C."/>
            <person name="Shapiro N."/>
            <person name="Ivanova N."/>
            <person name="Kyrpides N."/>
            <person name="Woyke T."/>
        </authorList>
    </citation>
    <scope>NUCLEOTIDE SEQUENCE [LARGE SCALE GENOMIC DNA]</scope>
    <source>
        <strain evidence="2">GAS496</strain>
    </source>
</reference>
<protein>
    <submittedName>
        <fullName evidence="1">Uncharacterized protein</fullName>
    </submittedName>
</protein>
<proteinExistence type="predicted"/>
<evidence type="ECO:0000313" key="1">
    <source>
        <dbReference type="EMBL" id="PXX11295.1"/>
    </source>
</evidence>
<organism evidence="1 2">
    <name type="scientific">Mycolicibacterium moriokaense</name>
    <dbReference type="NCBI Taxonomy" id="39691"/>
    <lineage>
        <taxon>Bacteria</taxon>
        <taxon>Bacillati</taxon>
        <taxon>Actinomycetota</taxon>
        <taxon>Actinomycetes</taxon>
        <taxon>Mycobacteriales</taxon>
        <taxon>Mycobacteriaceae</taxon>
        <taxon>Mycolicibacterium</taxon>
    </lineage>
</organism>
<keyword evidence="2" id="KW-1185">Reference proteome</keyword>
<evidence type="ECO:0000313" key="2">
    <source>
        <dbReference type="Proteomes" id="UP000247781"/>
    </source>
</evidence>